<protein>
    <submittedName>
        <fullName evidence="2 3">Uncharacterized protein</fullName>
    </submittedName>
</protein>
<reference evidence="3" key="4">
    <citation type="submission" date="2025-05" db="UniProtKB">
        <authorList>
            <consortium name="EnsemblFungi"/>
        </authorList>
    </citation>
    <scope>IDENTIFICATION</scope>
    <source>
        <strain evidence="3">isolate 1-1 / race 1 (BBBD)</strain>
    </source>
</reference>
<reference evidence="2" key="1">
    <citation type="submission" date="2009-11" db="EMBL/GenBank/DDBJ databases">
        <authorList>
            <consortium name="The Broad Institute Genome Sequencing Platform"/>
            <person name="Ward D."/>
            <person name="Feldgarden M."/>
            <person name="Earl A."/>
            <person name="Young S.K."/>
            <person name="Zeng Q."/>
            <person name="Koehrsen M."/>
            <person name="Alvarado L."/>
            <person name="Berlin A."/>
            <person name="Bochicchio J."/>
            <person name="Borenstein D."/>
            <person name="Chapman S.B."/>
            <person name="Chen Z."/>
            <person name="Engels R."/>
            <person name="Freedman E."/>
            <person name="Gellesch M."/>
            <person name="Goldberg J."/>
            <person name="Griggs A."/>
            <person name="Gujja S."/>
            <person name="Heilman E."/>
            <person name="Heiman D."/>
            <person name="Hepburn T."/>
            <person name="Howarth C."/>
            <person name="Jen D."/>
            <person name="Larson L."/>
            <person name="Lewis B."/>
            <person name="Mehta T."/>
            <person name="Park D."/>
            <person name="Pearson M."/>
            <person name="Roberts A."/>
            <person name="Saif S."/>
            <person name="Shea T."/>
            <person name="Shenoy N."/>
            <person name="Sisk P."/>
            <person name="Stolte C."/>
            <person name="Sykes S."/>
            <person name="Thomson T."/>
            <person name="Walk T."/>
            <person name="White J."/>
            <person name="Yandava C."/>
            <person name="Izard J."/>
            <person name="Baranova O.V."/>
            <person name="Blanton J.M."/>
            <person name="Tanner A.C."/>
            <person name="Dewhirst F.E."/>
            <person name="Haas B."/>
            <person name="Nusbaum C."/>
            <person name="Birren B."/>
        </authorList>
    </citation>
    <scope>NUCLEOTIDE SEQUENCE [LARGE SCALE GENOMIC DNA]</scope>
    <source>
        <strain evidence="2">1-1 BBBD Race 1</strain>
    </source>
</reference>
<gene>
    <name evidence="2" type="ORF">PTTG_09049</name>
</gene>
<dbReference type="EMBL" id="ADAS02000157">
    <property type="protein sequence ID" value="OAV88739.1"/>
    <property type="molecule type" value="Genomic_DNA"/>
</dbReference>
<evidence type="ECO:0000256" key="1">
    <source>
        <dbReference type="SAM" id="MobiDB-lite"/>
    </source>
</evidence>
<evidence type="ECO:0000313" key="2">
    <source>
        <dbReference type="EMBL" id="OAV88739.1"/>
    </source>
</evidence>
<evidence type="ECO:0000313" key="4">
    <source>
        <dbReference type="Proteomes" id="UP000005240"/>
    </source>
</evidence>
<name>A0A180G8D9_PUCT1</name>
<keyword evidence="4" id="KW-1185">Reference proteome</keyword>
<reference evidence="2" key="2">
    <citation type="submission" date="2016-05" db="EMBL/GenBank/DDBJ databases">
        <title>Comparative analysis highlights variable genome content of wheat rusts and divergence of the mating loci.</title>
        <authorList>
            <person name="Cuomo C.A."/>
            <person name="Bakkeren G."/>
            <person name="Szabo L."/>
            <person name="Khalil H."/>
            <person name="Joly D."/>
            <person name="Goldberg J."/>
            <person name="Young S."/>
            <person name="Zeng Q."/>
            <person name="Fellers J."/>
        </authorList>
    </citation>
    <scope>NUCLEOTIDE SEQUENCE [LARGE SCALE GENOMIC DNA]</scope>
    <source>
        <strain evidence="2">1-1 BBBD Race 1</strain>
    </source>
</reference>
<dbReference type="AlphaFoldDB" id="A0A180G8D9"/>
<accession>A0A180G8D9</accession>
<evidence type="ECO:0000313" key="3">
    <source>
        <dbReference type="EnsemblFungi" id="PTTG_09049-t43_1-p1"/>
    </source>
</evidence>
<feature type="compositionally biased region" description="Basic and acidic residues" evidence="1">
    <location>
        <begin position="55"/>
        <end position="70"/>
    </location>
</feature>
<dbReference type="EnsemblFungi" id="PTTG_09049-t43_1">
    <property type="protein sequence ID" value="PTTG_09049-t43_1-p1"/>
    <property type="gene ID" value="PTTG_09049"/>
</dbReference>
<feature type="region of interest" description="Disordered" evidence="1">
    <location>
        <begin position="1"/>
        <end position="70"/>
    </location>
</feature>
<feature type="compositionally biased region" description="Acidic residues" evidence="1">
    <location>
        <begin position="22"/>
        <end position="43"/>
    </location>
</feature>
<dbReference type="Proteomes" id="UP000005240">
    <property type="component" value="Unassembled WGS sequence"/>
</dbReference>
<proteinExistence type="predicted"/>
<reference evidence="3 4" key="3">
    <citation type="journal article" date="2017" name="G3 (Bethesda)">
        <title>Comparative analysis highlights variable genome content of wheat rusts and divergence of the mating loci.</title>
        <authorList>
            <person name="Cuomo C.A."/>
            <person name="Bakkeren G."/>
            <person name="Khalil H.B."/>
            <person name="Panwar V."/>
            <person name="Joly D."/>
            <person name="Linning R."/>
            <person name="Sakthikumar S."/>
            <person name="Song X."/>
            <person name="Adiconis X."/>
            <person name="Fan L."/>
            <person name="Goldberg J.M."/>
            <person name="Levin J.Z."/>
            <person name="Young S."/>
            <person name="Zeng Q."/>
            <person name="Anikster Y."/>
            <person name="Bruce M."/>
            <person name="Wang M."/>
            <person name="Yin C."/>
            <person name="McCallum B."/>
            <person name="Szabo L.J."/>
            <person name="Hulbert S."/>
            <person name="Chen X."/>
            <person name="Fellers J.P."/>
        </authorList>
    </citation>
    <scope>NUCLEOTIDE SEQUENCE</scope>
    <source>
        <strain evidence="3">isolate 1-1 / race 1 (BBBD)</strain>
        <strain evidence="4">Isolate 1-1 / race 1 (BBBD)</strain>
    </source>
</reference>
<dbReference type="VEuPathDB" id="FungiDB:PTTG_09049"/>
<organism evidence="2">
    <name type="scientific">Puccinia triticina (isolate 1-1 / race 1 (BBBD))</name>
    <name type="common">Brown leaf rust fungus</name>
    <dbReference type="NCBI Taxonomy" id="630390"/>
    <lineage>
        <taxon>Eukaryota</taxon>
        <taxon>Fungi</taxon>
        <taxon>Dikarya</taxon>
        <taxon>Basidiomycota</taxon>
        <taxon>Pucciniomycotina</taxon>
        <taxon>Pucciniomycetes</taxon>
        <taxon>Pucciniales</taxon>
        <taxon>Pucciniaceae</taxon>
        <taxon>Puccinia</taxon>
    </lineage>
</organism>
<sequence>MSPAVPEQGCSDPKGKKKAVEEDGSAEEAGDNEEVESEGEEKDEEVRAKPARGRPCKEILKDAAKQLKKL</sequence>